<keyword evidence="3" id="KW-1185">Reference proteome</keyword>
<dbReference type="InterPro" id="IPR021457">
    <property type="entry name" value="DUF3108"/>
</dbReference>
<dbReference type="OrthoDB" id="8526020at2"/>
<name>A0A4R3HYK1_PAULE</name>
<dbReference type="AlphaFoldDB" id="A0A4R3HYK1"/>
<dbReference type="Pfam" id="PF11306">
    <property type="entry name" value="DUF3108"/>
    <property type="match status" value="1"/>
</dbReference>
<proteinExistence type="predicted"/>
<reference evidence="2 3" key="1">
    <citation type="submission" date="2019-03" db="EMBL/GenBank/DDBJ databases">
        <title>Genomic Encyclopedia of Type Strains, Phase IV (KMG-IV): sequencing the most valuable type-strain genomes for metagenomic binning, comparative biology and taxonomic classification.</title>
        <authorList>
            <person name="Goeker M."/>
        </authorList>
    </citation>
    <scope>NUCLEOTIDE SEQUENCE [LARGE SCALE GENOMIC DNA]</scope>
    <source>
        <strain evidence="2 3">DSM 7445</strain>
    </source>
</reference>
<evidence type="ECO:0000313" key="2">
    <source>
        <dbReference type="EMBL" id="TCS37753.1"/>
    </source>
</evidence>
<organism evidence="2 3">
    <name type="scientific">Paucimonas lemoignei</name>
    <name type="common">Pseudomonas lemoignei</name>
    <dbReference type="NCBI Taxonomy" id="29443"/>
    <lineage>
        <taxon>Bacteria</taxon>
        <taxon>Pseudomonadati</taxon>
        <taxon>Pseudomonadota</taxon>
        <taxon>Betaproteobacteria</taxon>
        <taxon>Burkholderiales</taxon>
        <taxon>Burkholderiaceae</taxon>
        <taxon>Paucimonas</taxon>
    </lineage>
</organism>
<evidence type="ECO:0000256" key="1">
    <source>
        <dbReference type="SAM" id="SignalP"/>
    </source>
</evidence>
<dbReference type="Proteomes" id="UP000295382">
    <property type="component" value="Unassembled WGS sequence"/>
</dbReference>
<protein>
    <submittedName>
        <fullName evidence="2">Uncharacterized protein DUF3108</fullName>
    </submittedName>
</protein>
<feature type="signal peptide" evidence="1">
    <location>
        <begin position="1"/>
        <end position="27"/>
    </location>
</feature>
<feature type="chain" id="PRO_5020676461" evidence="1">
    <location>
        <begin position="28"/>
        <end position="253"/>
    </location>
</feature>
<keyword evidence="1" id="KW-0732">Signal</keyword>
<sequence length="253" mass="27377">MTSTFTLLSRLVIAGVLAASASLPLQAGELHPAVKRPFNPAPSADLNYALKARFRGIPLEGSGVVKWRAGSGKFQVSVDASAAVFGKVQSSSSEGLIDSYGLAPVTAVEKSFRKKPTTVTFDRSNNTLTFSASSESYPLLGGEQDRASILWQLVGNARASAKKFTSGSSWMYFVAGRTDAHAWTFKVGKTEKITTPMGSFEAVKIARLLEPGSREQQLDIWLAPSLEWYPVKLRFSEPDGEVIEQTLASITRK</sequence>
<dbReference type="EMBL" id="SLZQ01000003">
    <property type="protein sequence ID" value="TCS37753.1"/>
    <property type="molecule type" value="Genomic_DNA"/>
</dbReference>
<dbReference type="RefSeq" id="WP_132257836.1">
    <property type="nucleotide sequence ID" value="NZ_SLZQ01000003.1"/>
</dbReference>
<comment type="caution">
    <text evidence="2">The sequence shown here is derived from an EMBL/GenBank/DDBJ whole genome shotgun (WGS) entry which is preliminary data.</text>
</comment>
<gene>
    <name evidence="2" type="ORF">EDC30_10345</name>
</gene>
<evidence type="ECO:0000313" key="3">
    <source>
        <dbReference type="Proteomes" id="UP000295382"/>
    </source>
</evidence>
<accession>A0A4R3HYK1</accession>